<evidence type="ECO:0000256" key="6">
    <source>
        <dbReference type="SAM" id="Phobius"/>
    </source>
</evidence>
<dbReference type="GO" id="GO:0005886">
    <property type="term" value="C:plasma membrane"/>
    <property type="evidence" value="ECO:0007669"/>
    <property type="project" value="UniProtKB-SubCell"/>
</dbReference>
<feature type="transmembrane region" description="Helical" evidence="6">
    <location>
        <begin position="268"/>
        <end position="291"/>
    </location>
</feature>
<comment type="caution">
    <text evidence="8">The sequence shown here is derived from an EMBL/GenBank/DDBJ whole genome shotgun (WGS) entry which is preliminary data.</text>
</comment>
<proteinExistence type="predicted"/>
<keyword evidence="3 6" id="KW-0812">Transmembrane</keyword>
<accession>A0A2D6LPY4</accession>
<evidence type="ECO:0000256" key="2">
    <source>
        <dbReference type="ARBA" id="ARBA00022475"/>
    </source>
</evidence>
<evidence type="ECO:0000259" key="7">
    <source>
        <dbReference type="Pfam" id="PF00482"/>
    </source>
</evidence>
<dbReference type="PANTHER" id="PTHR35402">
    <property type="entry name" value="INTEGRAL MEMBRANE PROTEIN-RELATED"/>
    <property type="match status" value="1"/>
</dbReference>
<keyword evidence="2" id="KW-1003">Cell membrane</keyword>
<dbReference type="InterPro" id="IPR018076">
    <property type="entry name" value="T2SS_GspF_dom"/>
</dbReference>
<organism evidence="8 9">
    <name type="scientific">Candidatus Iainarchaeum sp</name>
    <dbReference type="NCBI Taxonomy" id="3101447"/>
    <lineage>
        <taxon>Archaea</taxon>
        <taxon>Candidatus Iainarchaeota</taxon>
        <taxon>Candidatus Iainarchaeia</taxon>
        <taxon>Candidatus Iainarchaeales</taxon>
        <taxon>Candidatus Iainarchaeaceae</taxon>
        <taxon>Candidatus Iainarchaeum</taxon>
    </lineage>
</organism>
<name>A0A2D6LPY4_9ARCH</name>
<dbReference type="Pfam" id="PF00482">
    <property type="entry name" value="T2SSF"/>
    <property type="match status" value="1"/>
</dbReference>
<evidence type="ECO:0000256" key="1">
    <source>
        <dbReference type="ARBA" id="ARBA00004651"/>
    </source>
</evidence>
<evidence type="ECO:0000313" key="9">
    <source>
        <dbReference type="Proteomes" id="UP000226712"/>
    </source>
</evidence>
<feature type="domain" description="Type II secretion system protein GspF" evidence="7">
    <location>
        <begin position="97"/>
        <end position="220"/>
    </location>
</feature>
<evidence type="ECO:0000256" key="4">
    <source>
        <dbReference type="ARBA" id="ARBA00022989"/>
    </source>
</evidence>
<evidence type="ECO:0000313" key="8">
    <source>
        <dbReference type="EMBL" id="MAG18249.1"/>
    </source>
</evidence>
<dbReference type="PANTHER" id="PTHR35402:SF1">
    <property type="entry name" value="TYPE II SECRETION SYSTEM PROTEIN GSPF DOMAIN-CONTAINING PROTEIN"/>
    <property type="match status" value="1"/>
</dbReference>
<dbReference type="EMBL" id="NZBD01000015">
    <property type="protein sequence ID" value="MAG18249.1"/>
    <property type="molecule type" value="Genomic_DNA"/>
</dbReference>
<evidence type="ECO:0000256" key="5">
    <source>
        <dbReference type="ARBA" id="ARBA00023136"/>
    </source>
</evidence>
<feature type="transmembrane region" description="Helical" evidence="6">
    <location>
        <begin position="33"/>
        <end position="55"/>
    </location>
</feature>
<gene>
    <name evidence="8" type="ORF">CL944_02125</name>
</gene>
<dbReference type="InterPro" id="IPR056569">
    <property type="entry name" value="ArlJ-like"/>
</dbReference>
<dbReference type="Gene3D" id="1.20.81.30">
    <property type="entry name" value="Type II secretion system (T2SS), domain F"/>
    <property type="match status" value="1"/>
</dbReference>
<reference evidence="9" key="1">
    <citation type="submission" date="2017-09" db="EMBL/GenBank/DDBJ databases">
        <title>The Reconstruction of 2,631 Draft Metagenome-Assembled Genomes from the Global Oceans.</title>
        <authorList>
            <person name="Tully B.J."/>
            <person name="Graham E.D."/>
            <person name="Heidelberg J.F."/>
        </authorList>
    </citation>
    <scope>NUCLEOTIDE SEQUENCE [LARGE SCALE GENOMIC DNA]</scope>
</reference>
<feature type="transmembrane region" description="Helical" evidence="6">
    <location>
        <begin position="61"/>
        <end position="79"/>
    </location>
</feature>
<keyword evidence="5 6" id="KW-0472">Membrane</keyword>
<dbReference type="Proteomes" id="UP000226712">
    <property type="component" value="Unassembled WGS sequence"/>
</dbReference>
<dbReference type="AlphaFoldDB" id="A0A2D6LPY4"/>
<protein>
    <recommendedName>
        <fullName evidence="7">Type II secretion system protein GspF domain-containing protein</fullName>
    </recommendedName>
</protein>
<comment type="subcellular location">
    <subcellularLocation>
        <location evidence="1">Cell membrane</location>
        <topology evidence="1">Multi-pass membrane protein</topology>
    </subcellularLocation>
</comment>
<keyword evidence="4 6" id="KW-1133">Transmembrane helix</keyword>
<evidence type="ECO:0000256" key="3">
    <source>
        <dbReference type="ARBA" id="ARBA00022692"/>
    </source>
</evidence>
<feature type="transmembrane region" description="Helical" evidence="6">
    <location>
        <begin position="303"/>
        <end position="325"/>
    </location>
</feature>
<dbReference type="InterPro" id="IPR042094">
    <property type="entry name" value="T2SS_GspF_sf"/>
</dbReference>
<sequence length="329" mass="35812">MYTRVSAFIPNSIRQEFQRQLIYNGIEMNANKFVGFLFLYGFFLGVGVAANVFVFFEFNPIIAFSVSFFGFVGIAYLLMKMGSESKGKFVESILPDALRLVASNMKSGLTTERALFVAGRPEFGPLQLELKNASKRIASGERTENALRMISIGISSKILDKTLWLISQGIRSGGQIADLLFQLSDDLKEQIALEDEIKSNISIYVLLILFSAVMGAPMLFGVSSFIVQVLSSQISAVPSIDPASIQSGSLGPISGFASGDGATLDPDFIVMFSIVMLVFTTLFSSLTIGVINAGKEINGVKYIIPLTIVALIVFFSARFLLTSFFGNLI</sequence>
<feature type="transmembrane region" description="Helical" evidence="6">
    <location>
        <begin position="203"/>
        <end position="227"/>
    </location>
</feature>